<reference evidence="2" key="2">
    <citation type="submission" date="2015-01" db="EMBL/GenBank/DDBJ databases">
        <title>Evolutionary Origins and Diversification of the Mycorrhizal Mutualists.</title>
        <authorList>
            <consortium name="DOE Joint Genome Institute"/>
            <consortium name="Mycorrhizal Genomics Consortium"/>
            <person name="Kohler A."/>
            <person name="Kuo A."/>
            <person name="Nagy L.G."/>
            <person name="Floudas D."/>
            <person name="Copeland A."/>
            <person name="Barry K.W."/>
            <person name="Cichocki N."/>
            <person name="Veneault-Fourrey C."/>
            <person name="LaButti K."/>
            <person name="Lindquist E.A."/>
            <person name="Lipzen A."/>
            <person name="Lundell T."/>
            <person name="Morin E."/>
            <person name="Murat C."/>
            <person name="Riley R."/>
            <person name="Ohm R."/>
            <person name="Sun H."/>
            <person name="Tunlid A."/>
            <person name="Henrissat B."/>
            <person name="Grigoriev I.V."/>
            <person name="Hibbett D.S."/>
            <person name="Martin F."/>
        </authorList>
    </citation>
    <scope>NUCLEOTIDE SEQUENCE [LARGE SCALE GENOMIC DNA]</scope>
    <source>
        <strain evidence="2">Foug A</strain>
    </source>
</reference>
<dbReference type="AlphaFoldDB" id="A0A0C3D3Y3"/>
<gene>
    <name evidence="1" type="ORF">SCLCIDRAFT_1221065</name>
</gene>
<reference evidence="1 2" key="1">
    <citation type="submission" date="2014-04" db="EMBL/GenBank/DDBJ databases">
        <authorList>
            <consortium name="DOE Joint Genome Institute"/>
            <person name="Kuo A."/>
            <person name="Kohler A."/>
            <person name="Nagy L.G."/>
            <person name="Floudas D."/>
            <person name="Copeland A."/>
            <person name="Barry K.W."/>
            <person name="Cichocki N."/>
            <person name="Veneault-Fourrey C."/>
            <person name="LaButti K."/>
            <person name="Lindquist E.A."/>
            <person name="Lipzen A."/>
            <person name="Lundell T."/>
            <person name="Morin E."/>
            <person name="Murat C."/>
            <person name="Sun H."/>
            <person name="Tunlid A."/>
            <person name="Henrissat B."/>
            <person name="Grigoriev I.V."/>
            <person name="Hibbett D.S."/>
            <person name="Martin F."/>
            <person name="Nordberg H.P."/>
            <person name="Cantor M.N."/>
            <person name="Hua S.X."/>
        </authorList>
    </citation>
    <scope>NUCLEOTIDE SEQUENCE [LARGE SCALE GENOMIC DNA]</scope>
    <source>
        <strain evidence="1 2">Foug A</strain>
    </source>
</reference>
<evidence type="ECO:0000313" key="1">
    <source>
        <dbReference type="EMBL" id="KIM55505.1"/>
    </source>
</evidence>
<sequence length="151" mass="15994">MAADSSSDSMSQCPHSLSLSSNQSAHLISDVAVAWSGQLVFDVVVFVLTAWKSCYLRTPGRGTVANVFLRDGVMLAAANGVNIIVLLSDCLKGSTGGCTNVLSATMMSRLMFNLRDTSRPSPETRLFSERSSTLAFAENPGNAEIELGTVS</sequence>
<dbReference type="InParanoid" id="A0A0C3D3Y3"/>
<keyword evidence="2" id="KW-1185">Reference proteome</keyword>
<dbReference type="EMBL" id="KN822133">
    <property type="protein sequence ID" value="KIM55505.1"/>
    <property type="molecule type" value="Genomic_DNA"/>
</dbReference>
<name>A0A0C3D3Y3_9AGAM</name>
<evidence type="ECO:0000313" key="2">
    <source>
        <dbReference type="Proteomes" id="UP000053989"/>
    </source>
</evidence>
<dbReference type="Proteomes" id="UP000053989">
    <property type="component" value="Unassembled WGS sequence"/>
</dbReference>
<accession>A0A0C3D3Y3</accession>
<dbReference type="HOGENOM" id="CLU_1732567_0_0_1"/>
<protein>
    <submittedName>
        <fullName evidence="1">Uncharacterized protein</fullName>
    </submittedName>
</protein>
<proteinExistence type="predicted"/>
<dbReference type="OrthoDB" id="2686513at2759"/>
<organism evidence="1 2">
    <name type="scientific">Scleroderma citrinum Foug A</name>
    <dbReference type="NCBI Taxonomy" id="1036808"/>
    <lineage>
        <taxon>Eukaryota</taxon>
        <taxon>Fungi</taxon>
        <taxon>Dikarya</taxon>
        <taxon>Basidiomycota</taxon>
        <taxon>Agaricomycotina</taxon>
        <taxon>Agaricomycetes</taxon>
        <taxon>Agaricomycetidae</taxon>
        <taxon>Boletales</taxon>
        <taxon>Sclerodermatineae</taxon>
        <taxon>Sclerodermataceae</taxon>
        <taxon>Scleroderma</taxon>
    </lineage>
</organism>
<dbReference type="STRING" id="1036808.A0A0C3D3Y3"/>